<evidence type="ECO:0000256" key="12">
    <source>
        <dbReference type="ARBA" id="ARBA00050776"/>
    </source>
</evidence>
<dbReference type="InterPro" id="IPR000192">
    <property type="entry name" value="Aminotrans_V_dom"/>
</dbReference>
<reference evidence="15" key="1">
    <citation type="submission" date="2023-01" db="EMBL/GenBank/DDBJ databases">
        <title>The genome sequence of Kordiimonadaceae bacterium 6D33.</title>
        <authorList>
            <person name="Liu Y."/>
        </authorList>
    </citation>
    <scope>NUCLEOTIDE SEQUENCE</scope>
    <source>
        <strain evidence="15">6D33</strain>
    </source>
</reference>
<dbReference type="PANTHER" id="PTHR11601:SF34">
    <property type="entry name" value="CYSTEINE DESULFURASE"/>
    <property type="match status" value="1"/>
</dbReference>
<dbReference type="Gene3D" id="3.40.640.10">
    <property type="entry name" value="Type I PLP-dependent aspartate aminotransferase-like (Major domain)"/>
    <property type="match status" value="1"/>
</dbReference>
<comment type="function">
    <text evidence="2">Catalyzes the removal of elemental sulfur atoms from cysteine to produce alanine. Seems to participate in the biosynthesis of the nitrogenase metalloclusters by providing the inorganic sulfur required for the Fe-S core formation.</text>
</comment>
<dbReference type="GO" id="GO:0051537">
    <property type="term" value="F:2 iron, 2 sulfur cluster binding"/>
    <property type="evidence" value="ECO:0007669"/>
    <property type="project" value="UniProtKB-KW"/>
</dbReference>
<evidence type="ECO:0000256" key="10">
    <source>
        <dbReference type="ARBA" id="ARBA00023004"/>
    </source>
</evidence>
<dbReference type="SUPFAM" id="SSF53383">
    <property type="entry name" value="PLP-dependent transferases"/>
    <property type="match status" value="1"/>
</dbReference>
<dbReference type="Proteomes" id="UP001217500">
    <property type="component" value="Chromosome"/>
</dbReference>
<comment type="catalytic activity">
    <reaction evidence="12">
        <text>(sulfur carrier)-H + L-cysteine = (sulfur carrier)-SH + L-alanine</text>
        <dbReference type="Rhea" id="RHEA:43892"/>
        <dbReference type="Rhea" id="RHEA-COMP:14737"/>
        <dbReference type="Rhea" id="RHEA-COMP:14739"/>
        <dbReference type="ChEBI" id="CHEBI:29917"/>
        <dbReference type="ChEBI" id="CHEBI:35235"/>
        <dbReference type="ChEBI" id="CHEBI:57972"/>
        <dbReference type="ChEBI" id="CHEBI:64428"/>
        <dbReference type="EC" id="2.8.1.7"/>
    </reaction>
</comment>
<keyword evidence="16" id="KW-1185">Reference proteome</keyword>
<keyword evidence="6" id="KW-0808">Transferase</keyword>
<name>A0AAE9XKV9_9PROT</name>
<evidence type="ECO:0000256" key="2">
    <source>
        <dbReference type="ARBA" id="ARBA00003120"/>
    </source>
</evidence>
<accession>A0AAE9XKV9</accession>
<evidence type="ECO:0000256" key="3">
    <source>
        <dbReference type="ARBA" id="ARBA00006490"/>
    </source>
</evidence>
<keyword evidence="10" id="KW-0408">Iron</keyword>
<keyword evidence="7" id="KW-0001">2Fe-2S</keyword>
<comment type="cofactor">
    <cofactor evidence="1 13">
        <name>pyridoxal 5'-phosphate</name>
        <dbReference type="ChEBI" id="CHEBI:597326"/>
    </cofactor>
</comment>
<dbReference type="PIRSF" id="PIRSF005572">
    <property type="entry name" value="NifS"/>
    <property type="match status" value="1"/>
</dbReference>
<organism evidence="15 16">
    <name type="scientific">Gimibacter soli</name>
    <dbReference type="NCBI Taxonomy" id="3024400"/>
    <lineage>
        <taxon>Bacteria</taxon>
        <taxon>Pseudomonadati</taxon>
        <taxon>Pseudomonadota</taxon>
        <taxon>Alphaproteobacteria</taxon>
        <taxon>Kordiimonadales</taxon>
        <taxon>Temperatibacteraceae</taxon>
        <taxon>Gimibacter</taxon>
    </lineage>
</organism>
<evidence type="ECO:0000256" key="13">
    <source>
        <dbReference type="RuleBase" id="RU004504"/>
    </source>
</evidence>
<dbReference type="InterPro" id="IPR015422">
    <property type="entry name" value="PyrdxlP-dep_Trfase_small"/>
</dbReference>
<evidence type="ECO:0000256" key="9">
    <source>
        <dbReference type="ARBA" id="ARBA00022898"/>
    </source>
</evidence>
<evidence type="ECO:0000256" key="7">
    <source>
        <dbReference type="ARBA" id="ARBA00022714"/>
    </source>
</evidence>
<dbReference type="Pfam" id="PF00266">
    <property type="entry name" value="Aminotran_5"/>
    <property type="match status" value="1"/>
</dbReference>
<evidence type="ECO:0000259" key="14">
    <source>
        <dbReference type="Pfam" id="PF00266"/>
    </source>
</evidence>
<evidence type="ECO:0000313" key="16">
    <source>
        <dbReference type="Proteomes" id="UP001217500"/>
    </source>
</evidence>
<dbReference type="KEGG" id="gso:PH603_09550"/>
<dbReference type="InterPro" id="IPR015424">
    <property type="entry name" value="PyrdxlP-dep_Trfase"/>
</dbReference>
<dbReference type="Gene3D" id="3.90.1150.10">
    <property type="entry name" value="Aspartate Aminotransferase, domain 1"/>
    <property type="match status" value="1"/>
</dbReference>
<dbReference type="GO" id="GO:0031071">
    <property type="term" value="F:cysteine desulfurase activity"/>
    <property type="evidence" value="ECO:0007669"/>
    <property type="project" value="UniProtKB-EC"/>
</dbReference>
<evidence type="ECO:0000313" key="15">
    <source>
        <dbReference type="EMBL" id="WCL52782.1"/>
    </source>
</evidence>
<evidence type="ECO:0000256" key="4">
    <source>
        <dbReference type="ARBA" id="ARBA00012239"/>
    </source>
</evidence>
<dbReference type="InterPro" id="IPR015421">
    <property type="entry name" value="PyrdxlP-dep_Trfase_major"/>
</dbReference>
<gene>
    <name evidence="15" type="ORF">PH603_09550</name>
</gene>
<proteinExistence type="inferred from homology"/>
<dbReference type="EC" id="2.8.1.7" evidence="4"/>
<comment type="similarity">
    <text evidence="3">Belongs to the class-V pyridoxal-phosphate-dependent aminotransferase family. NifS/IscS subfamily.</text>
</comment>
<dbReference type="EMBL" id="CP116805">
    <property type="protein sequence ID" value="WCL52782.1"/>
    <property type="molecule type" value="Genomic_DNA"/>
</dbReference>
<dbReference type="PANTHER" id="PTHR11601">
    <property type="entry name" value="CYSTEINE DESULFURYLASE FAMILY MEMBER"/>
    <property type="match status" value="1"/>
</dbReference>
<dbReference type="FunFam" id="3.40.640.10:FF:000003">
    <property type="entry name" value="Cysteine desulfurase IscS"/>
    <property type="match status" value="1"/>
</dbReference>
<keyword evidence="11" id="KW-0411">Iron-sulfur</keyword>
<evidence type="ECO:0000256" key="11">
    <source>
        <dbReference type="ARBA" id="ARBA00023014"/>
    </source>
</evidence>
<dbReference type="GO" id="GO:0046872">
    <property type="term" value="F:metal ion binding"/>
    <property type="evidence" value="ECO:0007669"/>
    <property type="project" value="UniProtKB-KW"/>
</dbReference>
<dbReference type="PROSITE" id="PS00595">
    <property type="entry name" value="AA_TRANSFER_CLASS_5"/>
    <property type="match status" value="1"/>
</dbReference>
<dbReference type="InterPro" id="IPR020578">
    <property type="entry name" value="Aminotrans_V_PyrdxlP_BS"/>
</dbReference>
<evidence type="ECO:0000256" key="5">
    <source>
        <dbReference type="ARBA" id="ARBA00013558"/>
    </source>
</evidence>
<protein>
    <recommendedName>
        <fullName evidence="5">Cysteine desulfurase</fullName>
        <ecNumber evidence="4">2.8.1.7</ecNumber>
    </recommendedName>
</protein>
<keyword evidence="9" id="KW-0663">Pyridoxal phosphate</keyword>
<dbReference type="AlphaFoldDB" id="A0AAE9XKV9"/>
<dbReference type="RefSeq" id="WP_289502190.1">
    <property type="nucleotide sequence ID" value="NZ_CP116805.1"/>
</dbReference>
<evidence type="ECO:0000256" key="6">
    <source>
        <dbReference type="ARBA" id="ARBA00022679"/>
    </source>
</evidence>
<keyword evidence="8" id="KW-0479">Metal-binding</keyword>
<dbReference type="InterPro" id="IPR016454">
    <property type="entry name" value="Cysteine_dSase"/>
</dbReference>
<sequence>MKQPVYLDYQATTPMDERVLAAMMPYLTDRFGNPHSATHRYGWEGEAALDVARGQVAGLIGARDKEIIFTSGATEANNMALKGVMEAWGHKRPGLVTVATEHKCVLESAAWCARHGAELTVVGVDGDGLVRMDELEAAVNERTAIVSVMAVNNEIGVVQPLKEIGAIAKRHGAIFHTDAAQAFGKIPLDVDALGIDLMSLSGHKIYGPKGVGALYRRDERRVALRPFMSGGGQESGYRSGTQAPALVAGFGKAAAIAAEEMAQEEGRLATLMARLKARLWEALPGLILNGHAENRWVGNLNLSVPGVDGALLLAELSPLALSSGAACASAVSGPSYVLAAIGRTGAEAKAALRIGIGRFTTDEEVDFAADTLVNTITKLKGRP</sequence>
<feature type="domain" description="Aminotransferase class V" evidence="14">
    <location>
        <begin position="5"/>
        <end position="366"/>
    </location>
</feature>
<evidence type="ECO:0000256" key="8">
    <source>
        <dbReference type="ARBA" id="ARBA00022723"/>
    </source>
</evidence>
<evidence type="ECO:0000256" key="1">
    <source>
        <dbReference type="ARBA" id="ARBA00001933"/>
    </source>
</evidence>